<dbReference type="InterPro" id="IPR057776">
    <property type="entry name" value="UTP23_sensor"/>
</dbReference>
<evidence type="ECO:0000256" key="1">
    <source>
        <dbReference type="ARBA" id="ARBA00004604"/>
    </source>
</evidence>
<keyword evidence="11" id="KW-1185">Reference proteome</keyword>
<accession>A0A9N9RQB6</accession>
<evidence type="ECO:0000313" key="10">
    <source>
        <dbReference type="EMBL" id="CAG9802837.1"/>
    </source>
</evidence>
<organism evidence="10 11">
    <name type="scientific">Chironomus riparius</name>
    <dbReference type="NCBI Taxonomy" id="315576"/>
    <lineage>
        <taxon>Eukaryota</taxon>
        <taxon>Metazoa</taxon>
        <taxon>Ecdysozoa</taxon>
        <taxon>Arthropoda</taxon>
        <taxon>Hexapoda</taxon>
        <taxon>Insecta</taxon>
        <taxon>Pterygota</taxon>
        <taxon>Neoptera</taxon>
        <taxon>Endopterygota</taxon>
        <taxon>Diptera</taxon>
        <taxon>Nematocera</taxon>
        <taxon>Chironomoidea</taxon>
        <taxon>Chironomidae</taxon>
        <taxon>Chironominae</taxon>
        <taxon>Chironomus</taxon>
    </lineage>
</organism>
<evidence type="ECO:0000256" key="4">
    <source>
        <dbReference type="ARBA" id="ARBA00023242"/>
    </source>
</evidence>
<evidence type="ECO:0000256" key="5">
    <source>
        <dbReference type="ARBA" id="ARBA00037300"/>
    </source>
</evidence>
<protein>
    <recommendedName>
        <fullName evidence="7">rRNA-processing protein UTP23 homolog</fullName>
    </recommendedName>
</protein>
<evidence type="ECO:0000256" key="3">
    <source>
        <dbReference type="ARBA" id="ARBA00022552"/>
    </source>
</evidence>
<feature type="domain" description="UTP23 sensor motif region" evidence="9">
    <location>
        <begin position="191"/>
        <end position="208"/>
    </location>
</feature>
<dbReference type="SUPFAM" id="SSF88723">
    <property type="entry name" value="PIN domain-like"/>
    <property type="match status" value="1"/>
</dbReference>
<name>A0A9N9RQB6_9DIPT</name>
<dbReference type="GO" id="GO:0006364">
    <property type="term" value="P:rRNA processing"/>
    <property type="evidence" value="ECO:0007669"/>
    <property type="project" value="UniProtKB-KW"/>
</dbReference>
<dbReference type="Gene3D" id="3.40.50.1010">
    <property type="entry name" value="5'-nuclease"/>
    <property type="match status" value="1"/>
</dbReference>
<dbReference type="Pfam" id="PF24779">
    <property type="entry name" value="UTP23_sensor"/>
    <property type="match status" value="1"/>
</dbReference>
<dbReference type="FunFam" id="3.40.50.1010:FF:000006">
    <property type="entry name" value="rRNA-processing protein UTP23 homolog"/>
    <property type="match status" value="1"/>
</dbReference>
<evidence type="ECO:0000259" key="9">
    <source>
        <dbReference type="Pfam" id="PF24779"/>
    </source>
</evidence>
<evidence type="ECO:0000256" key="2">
    <source>
        <dbReference type="ARBA" id="ARBA00022517"/>
    </source>
</evidence>
<evidence type="ECO:0000313" key="11">
    <source>
        <dbReference type="Proteomes" id="UP001153620"/>
    </source>
</evidence>
<keyword evidence="4" id="KW-0539">Nucleus</keyword>
<dbReference type="CDD" id="cd09866">
    <property type="entry name" value="PIN_Fcf1-Utp23-H"/>
    <property type="match status" value="1"/>
</dbReference>
<dbReference type="EMBL" id="OU895878">
    <property type="protein sequence ID" value="CAG9802837.1"/>
    <property type="molecule type" value="Genomic_DNA"/>
</dbReference>
<dbReference type="InterPro" id="IPR029060">
    <property type="entry name" value="PIN-like_dom_sf"/>
</dbReference>
<feature type="compositionally biased region" description="Low complexity" evidence="8">
    <location>
        <begin position="211"/>
        <end position="221"/>
    </location>
</feature>
<sequence>MKVTRYKKASKRINFFINNFGYHPPIQVLIDGTFCFAAIKNKLLIEEQLKNYIQMELRVLTTPCMIMETDKLGHKFIQVSKKLKSMQLNKCGHEKNPLTGSECIKSLVKDNRYIIATQDRDLQEWIRKQIGIALLYLHNVVPTLEEPSLATRNYIDRKSKKSLNVSSFEGEQLVQLKKKEGIVEIKKVTKVKLKKRKGPNPLSCKKKQSKDSSQITGIKNKAINKNKNKKKILKNVKLEIKKA</sequence>
<proteinExistence type="inferred from homology"/>
<evidence type="ECO:0000256" key="7">
    <source>
        <dbReference type="ARBA" id="ARBA00071400"/>
    </source>
</evidence>
<dbReference type="PANTHER" id="PTHR12416">
    <property type="entry name" value="RRNA-PROCESSING PROTEIN UTP23 HOMOLOG"/>
    <property type="match status" value="1"/>
</dbReference>
<dbReference type="OrthoDB" id="25675at2759"/>
<dbReference type="InterPro" id="IPR006984">
    <property type="entry name" value="Fcf1/UTP23"/>
</dbReference>
<feature type="compositionally biased region" description="Basic residues" evidence="8">
    <location>
        <begin position="196"/>
        <end position="208"/>
    </location>
</feature>
<evidence type="ECO:0000256" key="6">
    <source>
        <dbReference type="ARBA" id="ARBA00038503"/>
    </source>
</evidence>
<comment type="similarity">
    <text evidence="6">Belongs to the UTP23/FCF1 family. UTP23 subfamily.</text>
</comment>
<dbReference type="Proteomes" id="UP001153620">
    <property type="component" value="Chromosome 2"/>
</dbReference>
<comment type="subcellular location">
    <subcellularLocation>
        <location evidence="1">Nucleus</location>
        <location evidence="1">Nucleolus</location>
    </subcellularLocation>
</comment>
<reference evidence="10" key="1">
    <citation type="submission" date="2022-01" db="EMBL/GenBank/DDBJ databases">
        <authorList>
            <person name="King R."/>
        </authorList>
    </citation>
    <scope>NUCLEOTIDE SEQUENCE</scope>
</reference>
<feature type="region of interest" description="Disordered" evidence="8">
    <location>
        <begin position="196"/>
        <end position="221"/>
    </location>
</feature>
<keyword evidence="3" id="KW-0698">rRNA processing</keyword>
<reference evidence="10" key="2">
    <citation type="submission" date="2022-10" db="EMBL/GenBank/DDBJ databases">
        <authorList>
            <consortium name="ENA_rothamsted_submissions"/>
            <consortium name="culmorum"/>
            <person name="King R."/>
        </authorList>
    </citation>
    <scope>NUCLEOTIDE SEQUENCE</scope>
</reference>
<comment type="function">
    <text evidence="5">Involved in rRNA-processing and ribosome biogenesis.</text>
</comment>
<dbReference type="AlphaFoldDB" id="A0A9N9RQB6"/>
<evidence type="ECO:0000256" key="8">
    <source>
        <dbReference type="SAM" id="MobiDB-lite"/>
    </source>
</evidence>
<dbReference type="GO" id="GO:0032040">
    <property type="term" value="C:small-subunit processome"/>
    <property type="evidence" value="ECO:0007669"/>
    <property type="project" value="InterPro"/>
</dbReference>
<gene>
    <name evidence="10" type="ORF">CHIRRI_LOCUS5742</name>
</gene>
<keyword evidence="2" id="KW-0690">Ribosome biogenesis</keyword>
<dbReference type="Pfam" id="PF04900">
    <property type="entry name" value="Fcf1"/>
    <property type="match status" value="1"/>
</dbReference>